<keyword evidence="2 5" id="KW-0378">Hydrolase</keyword>
<dbReference type="Pfam" id="PF21447">
    <property type="entry name" value="Ppx-GppA_III"/>
    <property type="match status" value="1"/>
</dbReference>
<dbReference type="InterPro" id="IPR043129">
    <property type="entry name" value="ATPase_NBD"/>
</dbReference>
<dbReference type="FunFam" id="3.30.420.150:FF:000013">
    <property type="entry name" value="Exopolyphosphatase"/>
    <property type="match status" value="1"/>
</dbReference>
<dbReference type="Pfam" id="PF02541">
    <property type="entry name" value="Ppx-GppA"/>
    <property type="match status" value="1"/>
</dbReference>
<dbReference type="BioCyc" id="CSTA292563:G1353-1995-MONOMER"/>
<dbReference type="GO" id="GO:0008894">
    <property type="term" value="F:guanosine-5'-triphosphate,3'-diphosphate diphosphatase activity"/>
    <property type="evidence" value="ECO:0007669"/>
    <property type="project" value="UniProtKB-EC"/>
</dbReference>
<organism evidence="5 6">
    <name type="scientific">Cyanobacterium stanieri (strain ATCC 29140 / PCC 7202)</name>
    <dbReference type="NCBI Taxonomy" id="292563"/>
    <lineage>
        <taxon>Bacteria</taxon>
        <taxon>Bacillati</taxon>
        <taxon>Cyanobacteriota</taxon>
        <taxon>Cyanophyceae</taxon>
        <taxon>Oscillatoriophycideae</taxon>
        <taxon>Chroococcales</taxon>
        <taxon>Geminocystaceae</taxon>
        <taxon>Cyanobacterium</taxon>
    </lineage>
</organism>
<dbReference type="InterPro" id="IPR030673">
    <property type="entry name" value="PyroPPase_GppA_Ppx"/>
</dbReference>
<name>K9YLY1_CYASC</name>
<dbReference type="Gene3D" id="1.10.3210.10">
    <property type="entry name" value="Hypothetical protein af1432"/>
    <property type="match status" value="1"/>
</dbReference>
<feature type="domain" description="Ppx/GppA phosphatase C-terminal" evidence="4">
    <location>
        <begin position="348"/>
        <end position="526"/>
    </location>
</feature>
<dbReference type="InterPro" id="IPR003695">
    <property type="entry name" value="Ppx_GppA_N"/>
</dbReference>
<evidence type="ECO:0000256" key="1">
    <source>
        <dbReference type="ARBA" id="ARBA00007125"/>
    </source>
</evidence>
<dbReference type="InterPro" id="IPR048950">
    <property type="entry name" value="Ppx_GppA_C"/>
</dbReference>
<evidence type="ECO:0000313" key="6">
    <source>
        <dbReference type="Proteomes" id="UP000010483"/>
    </source>
</evidence>
<dbReference type="CDD" id="cd24006">
    <property type="entry name" value="ASKHA_NBD_PPX_GppA"/>
    <property type="match status" value="1"/>
</dbReference>
<dbReference type="eggNOG" id="COG0248">
    <property type="taxonomic scope" value="Bacteria"/>
</dbReference>
<reference evidence="6" key="1">
    <citation type="journal article" date="2013" name="Proc. Natl. Acad. Sci. U.S.A.">
        <title>Improving the coverage of the cyanobacterial phylum using diversity-driven genome sequencing.</title>
        <authorList>
            <person name="Shih P.M."/>
            <person name="Wu D."/>
            <person name="Latifi A."/>
            <person name="Axen S.D."/>
            <person name="Fewer D.P."/>
            <person name="Talla E."/>
            <person name="Calteau A."/>
            <person name="Cai F."/>
            <person name="Tandeau de Marsac N."/>
            <person name="Rippka R."/>
            <person name="Herdman M."/>
            <person name="Sivonen K."/>
            <person name="Coursin T."/>
            <person name="Laurent T."/>
            <person name="Goodwin L."/>
            <person name="Nolan M."/>
            <person name="Davenport K.W."/>
            <person name="Han C.S."/>
            <person name="Rubin E.M."/>
            <person name="Eisen J.A."/>
            <person name="Woyke T."/>
            <person name="Gugger M."/>
            <person name="Kerfeld C.A."/>
        </authorList>
    </citation>
    <scope>NUCLEOTIDE SEQUENCE [LARGE SCALE GENOMIC DNA]</scope>
    <source>
        <strain evidence="6">ATCC 29140 / PCC 7202</strain>
    </source>
</reference>
<dbReference type="CDD" id="cd00077">
    <property type="entry name" value="HDc"/>
    <property type="match status" value="1"/>
</dbReference>
<dbReference type="FunFam" id="1.10.3210.10:FF:000025">
    <property type="entry name" value="Exopolyphosphatase"/>
    <property type="match status" value="1"/>
</dbReference>
<proteinExistence type="inferred from homology"/>
<protein>
    <submittedName>
        <fullName evidence="5">Ppx/GppA phosphatase</fullName>
        <ecNumber evidence="5">3.6.1.40</ecNumber>
    </submittedName>
</protein>
<dbReference type="STRING" id="292563.Cyast_1988"/>
<dbReference type="InterPro" id="IPR003607">
    <property type="entry name" value="HD/PDEase_dom"/>
</dbReference>
<sequence length="544" mass="61659">MITTNNPSIAYQSLHSSRPLQDCTLGAIDIGTNSIHMVVVEINARIPSFSIIAKEKDTVRLGDRDPETGNLTPEAMERSLSALKRCKDLADSLRVDQIIAVATSATREAPNGIEFLSRIETELGIQVDLISGPEEARRIYLGVLSGMDFGGRVHSLIDIGGGSTEMVLADPQETRHLSSTKVGAVRLTQDFVTTDPITEKEFIRLQAYIRGMLERPVDEFKNALAEGEKPFLVGTSGTIETIAVIHAMETQGNEPNPLNGYEIPRKSIEEILKKLLKMNYEERASLSGMSDRRAEIIVAGITILLEAMTMLEIDSITICERALREGIIVDWMLQNGYIENRLVFQTNVRTRSVMKIAHKYQVDLPHGERIAQFALKIFDQIQGELHNWGEKEREYLWAAAILHNCGLYISHAAHHKHSYYLIRHGEFLGFTEIEVELIAQIARYHRKSKPKRKHETYYSLPHQYRKIIKQMSAILRLAIALDRRQIGAINDLECKYDSEYKKLHLQLIPAIKNDDCALELWNLDYKKPIFENEFEVKVLATLTN</sequence>
<dbReference type="PANTHER" id="PTHR30005:SF0">
    <property type="entry name" value="RETROGRADE REGULATION PROTEIN 2"/>
    <property type="match status" value="1"/>
</dbReference>
<keyword evidence="6" id="KW-1185">Reference proteome</keyword>
<dbReference type="AlphaFoldDB" id="K9YLY1"/>
<evidence type="ECO:0000259" key="3">
    <source>
        <dbReference type="Pfam" id="PF02541"/>
    </source>
</evidence>
<dbReference type="KEGG" id="csn:Cyast_1988"/>
<dbReference type="FunFam" id="3.30.420.40:FF:000023">
    <property type="entry name" value="Guanosine-5'-triphosphate,3'-diphosphate pyrophosphatase"/>
    <property type="match status" value="1"/>
</dbReference>
<dbReference type="EMBL" id="CP003940">
    <property type="protein sequence ID" value="AFZ47941.1"/>
    <property type="molecule type" value="Genomic_DNA"/>
</dbReference>
<dbReference type="SUPFAM" id="SSF53067">
    <property type="entry name" value="Actin-like ATPase domain"/>
    <property type="match status" value="2"/>
</dbReference>
<feature type="domain" description="Ppx/GppA phosphatase N-terminal" evidence="3">
    <location>
        <begin position="38"/>
        <end position="334"/>
    </location>
</feature>
<dbReference type="PIRSF" id="PIRSF001267">
    <property type="entry name" value="Pyrophosphatase_GppA_Ppx"/>
    <property type="match status" value="1"/>
</dbReference>
<dbReference type="Proteomes" id="UP000010483">
    <property type="component" value="Chromosome"/>
</dbReference>
<evidence type="ECO:0000259" key="4">
    <source>
        <dbReference type="Pfam" id="PF21447"/>
    </source>
</evidence>
<comment type="similarity">
    <text evidence="1">Belongs to the GppA/Ppx family.</text>
</comment>
<gene>
    <name evidence="5" type="ordered locus">Cyast_1988</name>
</gene>
<accession>K9YLY1</accession>
<evidence type="ECO:0000313" key="5">
    <source>
        <dbReference type="EMBL" id="AFZ47941.1"/>
    </source>
</evidence>
<evidence type="ECO:0000256" key="2">
    <source>
        <dbReference type="ARBA" id="ARBA00022801"/>
    </source>
</evidence>
<dbReference type="HOGENOM" id="CLU_025908_4_2_3"/>
<dbReference type="SUPFAM" id="SSF109604">
    <property type="entry name" value="HD-domain/PDEase-like"/>
    <property type="match status" value="1"/>
</dbReference>
<dbReference type="EC" id="3.6.1.40" evidence="5"/>
<dbReference type="Gene3D" id="3.30.420.150">
    <property type="entry name" value="Exopolyphosphatase. Domain 2"/>
    <property type="match status" value="1"/>
</dbReference>
<dbReference type="InterPro" id="IPR050273">
    <property type="entry name" value="GppA/Ppx_hydrolase"/>
</dbReference>
<dbReference type="PATRIC" id="fig|292563.3.peg.2079"/>
<dbReference type="PANTHER" id="PTHR30005">
    <property type="entry name" value="EXOPOLYPHOSPHATASE"/>
    <property type="match status" value="1"/>
</dbReference>
<dbReference type="Gene3D" id="3.30.420.40">
    <property type="match status" value="1"/>
</dbReference>